<feature type="coiled-coil region" evidence="4">
    <location>
        <begin position="184"/>
        <end position="211"/>
    </location>
</feature>
<dbReference type="EMBL" id="POUT01000005">
    <property type="protein sequence ID" value="PNG09609.1"/>
    <property type="molecule type" value="Genomic_DNA"/>
</dbReference>
<evidence type="ECO:0000313" key="6">
    <source>
        <dbReference type="EMBL" id="PNG09609.1"/>
    </source>
</evidence>
<name>A0A2N8T4C7_STUST</name>
<reference evidence="6 7" key="1">
    <citation type="submission" date="2018-01" db="EMBL/GenBank/DDBJ databases">
        <title>Denitrification phenotypes of diverse strains of Pseudomonas stutzeri.</title>
        <authorList>
            <person name="Milligan D.A."/>
            <person name="Bergaust L."/>
            <person name="Bakken L.R."/>
            <person name="Frostegard A."/>
        </authorList>
    </citation>
    <scope>NUCLEOTIDE SEQUENCE [LARGE SCALE GENOMIC DNA]</scope>
    <source>
        <strain evidence="6 7">24a75</strain>
    </source>
</reference>
<gene>
    <name evidence="6" type="ORF">CXK94_11310</name>
</gene>
<evidence type="ECO:0000313" key="7">
    <source>
        <dbReference type="Proteomes" id="UP000236023"/>
    </source>
</evidence>
<sequence length="462" mass="51694">MGYRRYPEYKKSGIEWLEQMPSHWGVERLRFSIQTNPTKSEIKHLSENLSVSFVPMEAVGELGGLCLDVEKEISEVSNGYSYFADGDVLIAKITPCFENGKGAIAKGLTNGVGFGTTEFHVLRCESSMNRNYLFYLSVCHAFREIGASQMLGAGGQKRVTDDFIRDFRVGLPSLLEQEIISDFLDYKTAKIDRLIEKKKELIEKLQEQRIATITHVVTKGIDINVKMKKSGIEWLNSIPQHWQLGRIKEYSSTISKGTTPSTEGHDTLEDGPVRFIKAENIASQAISEAPKVFISEETNRKLSRSTLKQGDLLFVIAGATLGKVAIIDDSILPANINQAIAFIRPKSSLSSHYLCYWLESSFIKEITWLYAVQSAQPNLAMGVLGRFPIPLPPKVEQEAIVQFLNLKTVGFNSMLEKTQQAITRLQEYRAALITAAVTGQIDVRNWQAPEPIQEPEADKEVA</sequence>
<accession>A0A2N8T4C7</accession>
<dbReference type="PANTHER" id="PTHR30408:SF12">
    <property type="entry name" value="TYPE I RESTRICTION ENZYME MJAVIII SPECIFICITY SUBUNIT"/>
    <property type="match status" value="1"/>
</dbReference>
<dbReference type="InterPro" id="IPR000055">
    <property type="entry name" value="Restrct_endonuc_typeI_TRD"/>
</dbReference>
<dbReference type="Gene3D" id="1.10.287.1120">
    <property type="entry name" value="Bipartite methylase S protein"/>
    <property type="match status" value="1"/>
</dbReference>
<dbReference type="GO" id="GO:0009307">
    <property type="term" value="P:DNA restriction-modification system"/>
    <property type="evidence" value="ECO:0007669"/>
    <property type="project" value="UniProtKB-KW"/>
</dbReference>
<keyword evidence="3" id="KW-0238">DNA-binding</keyword>
<dbReference type="InterPro" id="IPR052021">
    <property type="entry name" value="Type-I_RS_S_subunit"/>
</dbReference>
<dbReference type="InterPro" id="IPR044946">
    <property type="entry name" value="Restrct_endonuc_typeI_TRD_sf"/>
</dbReference>
<dbReference type="CDD" id="cd17246">
    <property type="entry name" value="RMtype1_S_SonII-TRD2-CR2_like"/>
    <property type="match status" value="1"/>
</dbReference>
<protein>
    <submittedName>
        <fullName evidence="6">Phosphoglycerate mutase</fullName>
    </submittedName>
</protein>
<comment type="caution">
    <text evidence="6">The sequence shown here is derived from an EMBL/GenBank/DDBJ whole genome shotgun (WGS) entry which is preliminary data.</text>
</comment>
<feature type="domain" description="Type I restriction modification DNA specificity" evidence="5">
    <location>
        <begin position="240"/>
        <end position="405"/>
    </location>
</feature>
<keyword evidence="4" id="KW-0175">Coiled coil</keyword>
<organism evidence="6 7">
    <name type="scientific">Stutzerimonas stutzeri</name>
    <name type="common">Pseudomonas stutzeri</name>
    <dbReference type="NCBI Taxonomy" id="316"/>
    <lineage>
        <taxon>Bacteria</taxon>
        <taxon>Pseudomonadati</taxon>
        <taxon>Pseudomonadota</taxon>
        <taxon>Gammaproteobacteria</taxon>
        <taxon>Pseudomonadales</taxon>
        <taxon>Pseudomonadaceae</taxon>
        <taxon>Stutzerimonas</taxon>
    </lineage>
</organism>
<dbReference type="CDD" id="cd17260">
    <property type="entry name" value="RMtype1_S_EcoEI-TRD1-CR1_like"/>
    <property type="match status" value="1"/>
</dbReference>
<dbReference type="PANTHER" id="PTHR30408">
    <property type="entry name" value="TYPE-1 RESTRICTION ENZYME ECOKI SPECIFICITY PROTEIN"/>
    <property type="match status" value="1"/>
</dbReference>
<comment type="similarity">
    <text evidence="1">Belongs to the type-I restriction system S methylase family.</text>
</comment>
<evidence type="ECO:0000259" key="5">
    <source>
        <dbReference type="Pfam" id="PF01420"/>
    </source>
</evidence>
<evidence type="ECO:0000256" key="3">
    <source>
        <dbReference type="ARBA" id="ARBA00023125"/>
    </source>
</evidence>
<keyword evidence="2" id="KW-0680">Restriction system</keyword>
<dbReference type="Pfam" id="PF01420">
    <property type="entry name" value="Methylase_S"/>
    <property type="match status" value="2"/>
</dbReference>
<dbReference type="AlphaFoldDB" id="A0A2N8T4C7"/>
<dbReference type="SUPFAM" id="SSF116734">
    <property type="entry name" value="DNA methylase specificity domain"/>
    <property type="match status" value="2"/>
</dbReference>
<evidence type="ECO:0000256" key="2">
    <source>
        <dbReference type="ARBA" id="ARBA00022747"/>
    </source>
</evidence>
<dbReference type="Proteomes" id="UP000236023">
    <property type="component" value="Unassembled WGS sequence"/>
</dbReference>
<dbReference type="GO" id="GO:0003677">
    <property type="term" value="F:DNA binding"/>
    <property type="evidence" value="ECO:0007669"/>
    <property type="project" value="UniProtKB-KW"/>
</dbReference>
<dbReference type="Gene3D" id="3.90.220.20">
    <property type="entry name" value="DNA methylase specificity domains"/>
    <property type="match status" value="2"/>
</dbReference>
<feature type="domain" description="Type I restriction modification DNA specificity" evidence="5">
    <location>
        <begin position="68"/>
        <end position="203"/>
    </location>
</feature>
<evidence type="ECO:0000256" key="4">
    <source>
        <dbReference type="SAM" id="Coils"/>
    </source>
</evidence>
<proteinExistence type="inferred from homology"/>
<evidence type="ECO:0000256" key="1">
    <source>
        <dbReference type="ARBA" id="ARBA00010923"/>
    </source>
</evidence>